<dbReference type="PANTHER" id="PTHR35004">
    <property type="entry name" value="TRANSPOSASE RV3428C-RELATED"/>
    <property type="match status" value="1"/>
</dbReference>
<dbReference type="Pfam" id="PF22483">
    <property type="entry name" value="Mu-transpos_C_2"/>
    <property type="match status" value="1"/>
</dbReference>
<protein>
    <submittedName>
        <fullName evidence="3">IS21 family transposase</fullName>
    </submittedName>
</protein>
<dbReference type="Proteomes" id="UP000297654">
    <property type="component" value="Unassembled WGS sequence"/>
</dbReference>
<reference evidence="3 4" key="1">
    <citation type="submission" date="2019-03" db="EMBL/GenBank/DDBJ databases">
        <title>Genomics of glacier-inhabiting Cryobacterium strains.</title>
        <authorList>
            <person name="Liu Q."/>
            <person name="Xin Y.-H."/>
        </authorList>
    </citation>
    <scope>NUCLEOTIDE SEQUENCE [LARGE SCALE GENOMIC DNA]</scope>
    <source>
        <strain evidence="3 4">Hh15</strain>
    </source>
</reference>
<sequence>MITVEDWALVRRLHLSEGVSQREIARQLGIARDTVARAIASDRPPKYERPGRPSGMRDLEPRLRQLLAEYPKMPATVVAERVKWTGSITWLRETVARLRPEYAPADPADRLHYRAGDQTQCDLWFPPVKIPLGADQVGSPPVLVMVAGFSRTICAVMLPSRTTPDLLAGMWHLLRTQLLAVPRRLIWDNEAGIGRGNHFVAGVSAFVGMLATKIVQLKPFDPESKGIVERANQYLETSFLPGRTFSSPEDFNGQLAHWLSSKANHRTVRSLGCKPVDLIDQDRAAMLPLPPVAPVVGFSSRVRLPRDYYVRVAGNDYSVDPTGIGRMVDVSADLAQVIVKLDDKIVACHQRVWSTAQTITDPTHVTQAARLRHAFQHPAAATTTESDLHRDLADYDTAFGVDFDTTNVSDEEVA</sequence>
<dbReference type="InterPro" id="IPR036397">
    <property type="entry name" value="RNaseH_sf"/>
</dbReference>
<evidence type="ECO:0000313" key="4">
    <source>
        <dbReference type="Proteomes" id="UP000297654"/>
    </source>
</evidence>
<dbReference type="InterPro" id="IPR009057">
    <property type="entry name" value="Homeodomain-like_sf"/>
</dbReference>
<evidence type="ECO:0000313" key="3">
    <source>
        <dbReference type="EMBL" id="TFB85789.1"/>
    </source>
</evidence>
<dbReference type="RefSeq" id="WP_092108691.1">
    <property type="nucleotide sequence ID" value="NZ_FOCN01000005.1"/>
</dbReference>
<dbReference type="GO" id="GO:0015074">
    <property type="term" value="P:DNA integration"/>
    <property type="evidence" value="ECO:0007669"/>
    <property type="project" value="InterPro"/>
</dbReference>
<dbReference type="InterPro" id="IPR001584">
    <property type="entry name" value="Integrase_cat-core"/>
</dbReference>
<dbReference type="PANTHER" id="PTHR35004:SF8">
    <property type="entry name" value="TRANSPOSASE RV3428C-RELATED"/>
    <property type="match status" value="1"/>
</dbReference>
<dbReference type="OrthoDB" id="3204032at2"/>
<dbReference type="GO" id="GO:0003676">
    <property type="term" value="F:nucleic acid binding"/>
    <property type="evidence" value="ECO:0007669"/>
    <property type="project" value="InterPro"/>
</dbReference>
<keyword evidence="4" id="KW-1185">Reference proteome</keyword>
<dbReference type="SUPFAM" id="SSF46689">
    <property type="entry name" value="Homeodomain-like"/>
    <property type="match status" value="1"/>
</dbReference>
<dbReference type="Gene3D" id="3.30.420.10">
    <property type="entry name" value="Ribonuclease H-like superfamily/Ribonuclease H"/>
    <property type="match status" value="1"/>
</dbReference>
<evidence type="ECO:0000259" key="2">
    <source>
        <dbReference type="PROSITE" id="PS50994"/>
    </source>
</evidence>
<accession>A0A5F0D3J0</accession>
<dbReference type="Gene3D" id="1.10.10.60">
    <property type="entry name" value="Homeodomain-like"/>
    <property type="match status" value="1"/>
</dbReference>
<dbReference type="AlphaFoldDB" id="A0A5F0D3J0"/>
<name>A0A5F0D3J0_9MICO</name>
<comment type="similarity">
    <text evidence="1">Belongs to the transposase IS21/IS408/IS1162 family.</text>
</comment>
<evidence type="ECO:0000256" key="1">
    <source>
        <dbReference type="ARBA" id="ARBA00009277"/>
    </source>
</evidence>
<dbReference type="PROSITE" id="PS50994">
    <property type="entry name" value="INTEGRASE"/>
    <property type="match status" value="1"/>
</dbReference>
<organism evidence="3 4">
    <name type="scientific">Cryobacterium luteum</name>
    <dbReference type="NCBI Taxonomy" id="1424661"/>
    <lineage>
        <taxon>Bacteria</taxon>
        <taxon>Bacillati</taxon>
        <taxon>Actinomycetota</taxon>
        <taxon>Actinomycetes</taxon>
        <taxon>Micrococcales</taxon>
        <taxon>Microbacteriaceae</taxon>
        <taxon>Cryobacterium</taxon>
    </lineage>
</organism>
<comment type="caution">
    <text evidence="3">The sequence shown here is derived from an EMBL/GenBank/DDBJ whole genome shotgun (WGS) entry which is preliminary data.</text>
</comment>
<gene>
    <name evidence="3" type="ORF">E3O10_14655</name>
</gene>
<dbReference type="InterPro" id="IPR012337">
    <property type="entry name" value="RNaseH-like_sf"/>
</dbReference>
<proteinExistence type="inferred from homology"/>
<dbReference type="SUPFAM" id="SSF53098">
    <property type="entry name" value="Ribonuclease H-like"/>
    <property type="match status" value="1"/>
</dbReference>
<dbReference type="EMBL" id="SOFF01000040">
    <property type="protein sequence ID" value="TFB85789.1"/>
    <property type="molecule type" value="Genomic_DNA"/>
</dbReference>
<dbReference type="InterPro" id="IPR054353">
    <property type="entry name" value="IstA-like_C"/>
</dbReference>
<dbReference type="NCBIfam" id="NF033546">
    <property type="entry name" value="transpos_IS21"/>
    <property type="match status" value="1"/>
</dbReference>
<feature type="domain" description="Integrase catalytic" evidence="2">
    <location>
        <begin position="103"/>
        <end position="283"/>
    </location>
</feature>